<name>A0A7G9WJJ4_9FIRM</name>
<dbReference type="Pfam" id="PF06050">
    <property type="entry name" value="HGD-D"/>
    <property type="match status" value="2"/>
</dbReference>
<protein>
    <submittedName>
        <fullName evidence="6">2-hydroxyacyl-CoA dehydratase</fullName>
    </submittedName>
</protein>
<evidence type="ECO:0000256" key="1">
    <source>
        <dbReference type="ARBA" id="ARBA00001966"/>
    </source>
</evidence>
<evidence type="ECO:0000256" key="4">
    <source>
        <dbReference type="ARBA" id="ARBA00023014"/>
    </source>
</evidence>
<proteinExistence type="predicted"/>
<dbReference type="SUPFAM" id="SSF53067">
    <property type="entry name" value="Actin-like ATPase domain"/>
    <property type="match status" value="1"/>
</dbReference>
<evidence type="ECO:0000256" key="2">
    <source>
        <dbReference type="ARBA" id="ARBA00022723"/>
    </source>
</evidence>
<dbReference type="PANTHER" id="PTHR32329">
    <property type="entry name" value="BIFUNCTIONAL PROTEIN [INCLUDES 2-HYDROXYACYL-COA DEHYDRATASE (N-TER) AND ITS ACTIVATOR DOMAIN (C_TERM)-RELATED"/>
    <property type="match status" value="1"/>
</dbReference>
<sequence>MIAYTCKYAPAELFAGFGEEAVKLNPTAEHFEEADRLSHRNLCSYTRALLQSCREQQIDSLVLTTCCDSMRRIGDVLEAGGTSVFVLDLPRADGPCARKRYASELRRFLDAYMKAHGVSFDLQKCKASFQREPAAEPEPYFALLGARSNASLLQMLQQEMPLPVHDLTCVGSRELPVPPQTDNLDEFLDWYAGVLLGQMPCMRMTEVAQRRTLTEDPQLKGILYHTVKFCDFYGFEYAKLQQTARLPMLKLETDGTTGAEGQLRTRVQAFAEGFTPEKPHSRSAAAAKKRYTAGIDSGSTSTNVVILDSDRNIIGSSIVATGARAALGAHNALEQALRQAHLTREQLDEVVATGYGRAYIGAGGRDVTEITCHAKGAYFLDSSVRTIIDIGGQDSKAIRLDENGKVKTFVMNDKCAAGTGRFLEMMARVLELSMEEMSACGLHWKEEISISSMCTVFAESEVVSLVAQNKQTADIVHGLNNAVAAKAAALAARVDPQARFMMTGGVAANRGVVKAIEEKIGAPLLVLPEHQLCGALGAALIALEE</sequence>
<keyword evidence="2" id="KW-0479">Metal-binding</keyword>
<dbReference type="Gene3D" id="3.40.50.11890">
    <property type="match status" value="1"/>
</dbReference>
<organism evidence="6 7">
    <name type="scientific">Caproicibacterium amylolyticum</name>
    <dbReference type="NCBI Taxonomy" id="2766537"/>
    <lineage>
        <taxon>Bacteria</taxon>
        <taxon>Bacillati</taxon>
        <taxon>Bacillota</taxon>
        <taxon>Clostridia</taxon>
        <taxon>Eubacteriales</taxon>
        <taxon>Oscillospiraceae</taxon>
        <taxon>Caproicibacterium</taxon>
    </lineage>
</organism>
<dbReference type="Gene3D" id="3.30.420.40">
    <property type="match status" value="2"/>
</dbReference>
<dbReference type="Gene3D" id="3.40.50.11900">
    <property type="match status" value="1"/>
</dbReference>
<dbReference type="PANTHER" id="PTHR32329:SF2">
    <property type="entry name" value="BIFUNCTIONAL PROTEIN [INCLUDES 2-HYDROXYACYL-COA DEHYDRATASE (N-TER) AND ITS ACTIVATOR DOMAIN (C_TERM)"/>
    <property type="match status" value="1"/>
</dbReference>
<evidence type="ECO:0000256" key="3">
    <source>
        <dbReference type="ARBA" id="ARBA00023004"/>
    </source>
</evidence>
<gene>
    <name evidence="6" type="ORF">H6X83_04275</name>
</gene>
<dbReference type="GO" id="GO:0046872">
    <property type="term" value="F:metal ion binding"/>
    <property type="evidence" value="ECO:0007669"/>
    <property type="project" value="UniProtKB-KW"/>
</dbReference>
<dbReference type="InterPro" id="IPR051805">
    <property type="entry name" value="Dehydratase_Activator_Redct"/>
</dbReference>
<comment type="cofactor">
    <cofactor evidence="1">
        <name>[4Fe-4S] cluster</name>
        <dbReference type="ChEBI" id="CHEBI:49883"/>
    </cofactor>
</comment>
<evidence type="ECO:0000313" key="7">
    <source>
        <dbReference type="Proteomes" id="UP000516046"/>
    </source>
</evidence>
<reference evidence="6 7" key="1">
    <citation type="submission" date="2020-08" db="EMBL/GenBank/DDBJ databases">
        <authorList>
            <person name="Ren C."/>
            <person name="Gu Y."/>
            <person name="Xu Y."/>
        </authorList>
    </citation>
    <scope>NUCLEOTIDE SEQUENCE [LARGE SCALE GENOMIC DNA]</scope>
    <source>
        <strain evidence="6 7">LBM18003</strain>
    </source>
</reference>
<dbReference type="InterPro" id="IPR008275">
    <property type="entry name" value="CoA_E_activase_dom"/>
</dbReference>
<dbReference type="EMBL" id="CP060696">
    <property type="protein sequence ID" value="QNO18856.1"/>
    <property type="molecule type" value="Genomic_DNA"/>
</dbReference>
<dbReference type="GO" id="GO:0051536">
    <property type="term" value="F:iron-sulfur cluster binding"/>
    <property type="evidence" value="ECO:0007669"/>
    <property type="project" value="UniProtKB-KW"/>
</dbReference>
<dbReference type="NCBIfam" id="TIGR00241">
    <property type="entry name" value="CoA_E_activ"/>
    <property type="match status" value="1"/>
</dbReference>
<dbReference type="Pfam" id="PF01869">
    <property type="entry name" value="BcrAD_BadFG"/>
    <property type="match status" value="1"/>
</dbReference>
<dbReference type="InterPro" id="IPR043129">
    <property type="entry name" value="ATPase_NBD"/>
</dbReference>
<feature type="domain" description="ATPase BadF/BadG/BcrA/BcrD type" evidence="5">
    <location>
        <begin position="294"/>
        <end position="542"/>
    </location>
</feature>
<keyword evidence="3" id="KW-0408">Iron</keyword>
<accession>A0A7G9WJJ4</accession>
<dbReference type="CDD" id="cd24036">
    <property type="entry name" value="ASKHA_NBD_BcrAD_BadFG_HgdC_HadI"/>
    <property type="match status" value="1"/>
</dbReference>
<dbReference type="Proteomes" id="UP000516046">
    <property type="component" value="Chromosome"/>
</dbReference>
<keyword evidence="4" id="KW-0411">Iron-sulfur</keyword>
<dbReference type="KEGG" id="caml:H6X83_04275"/>
<dbReference type="InterPro" id="IPR002731">
    <property type="entry name" value="ATPase_BadF"/>
</dbReference>
<dbReference type="InterPro" id="IPR010327">
    <property type="entry name" value="FldB/FldC_alpha/beta"/>
</dbReference>
<evidence type="ECO:0000259" key="5">
    <source>
        <dbReference type="Pfam" id="PF01869"/>
    </source>
</evidence>
<keyword evidence="7" id="KW-1185">Reference proteome</keyword>
<dbReference type="RefSeq" id="WP_212507925.1">
    <property type="nucleotide sequence ID" value="NZ_CP060696.1"/>
</dbReference>
<evidence type="ECO:0000313" key="6">
    <source>
        <dbReference type="EMBL" id="QNO18856.1"/>
    </source>
</evidence>
<dbReference type="AlphaFoldDB" id="A0A7G9WJJ4"/>